<evidence type="ECO:0000256" key="3">
    <source>
        <dbReference type="ARBA" id="ARBA00022801"/>
    </source>
</evidence>
<proteinExistence type="inferred from homology"/>
<dbReference type="SUPFAM" id="SSF52096">
    <property type="entry name" value="ClpP/crotonase"/>
    <property type="match status" value="1"/>
</dbReference>
<dbReference type="InterPro" id="IPR029045">
    <property type="entry name" value="ClpP/crotonase-like_dom_sf"/>
</dbReference>
<gene>
    <name evidence="9" type="ORF">D0Y65_049919</name>
</gene>
<dbReference type="PROSITE" id="PS00381">
    <property type="entry name" value="CLP_PROTEASE_SER"/>
    <property type="match status" value="1"/>
</dbReference>
<dbReference type="GO" id="GO:0051117">
    <property type="term" value="F:ATPase binding"/>
    <property type="evidence" value="ECO:0007669"/>
    <property type="project" value="TreeGrafter"/>
</dbReference>
<dbReference type="AlphaFoldDB" id="A0A445FZP8"/>
<comment type="caution">
    <text evidence="9">The sequence shown here is derived from an EMBL/GenBank/DDBJ whole genome shotgun (WGS) entry which is preliminary data.</text>
</comment>
<dbReference type="PANTHER" id="PTHR10381:SF50">
    <property type="entry name" value="ATP-DEPENDENT CLP PROTEASE PROTEOLYTIC SUBUNIT 3, CHLOROPLASTIC"/>
    <property type="match status" value="1"/>
</dbReference>
<keyword evidence="10" id="KW-1185">Reference proteome</keyword>
<protein>
    <recommendedName>
        <fullName evidence="8">ATP-dependent Clp protease proteolytic subunit</fullName>
        <ecNumber evidence="7">3.4.21.92</ecNumber>
    </recommendedName>
</protein>
<keyword evidence="3 7" id="KW-0378">Hydrolase</keyword>
<dbReference type="CDD" id="cd07017">
    <property type="entry name" value="S14_ClpP_2"/>
    <property type="match status" value="1"/>
</dbReference>
<reference evidence="9 10" key="1">
    <citation type="submission" date="2018-09" db="EMBL/GenBank/DDBJ databases">
        <title>A high-quality reference genome of wild soybean provides a powerful tool to mine soybean genomes.</title>
        <authorList>
            <person name="Xie M."/>
            <person name="Chung C.Y.L."/>
            <person name="Li M.-W."/>
            <person name="Wong F.-L."/>
            <person name="Chan T.-F."/>
            <person name="Lam H.-M."/>
        </authorList>
    </citation>
    <scope>NUCLEOTIDE SEQUENCE [LARGE SCALE GENOMIC DNA]</scope>
    <source>
        <strain evidence="10">cv. W05</strain>
        <tissue evidence="9">Hypocotyl of etiolated seedlings</tissue>
    </source>
</reference>
<evidence type="ECO:0000313" key="9">
    <source>
        <dbReference type="EMBL" id="RZB54234.1"/>
    </source>
</evidence>
<evidence type="ECO:0000256" key="7">
    <source>
        <dbReference type="RuleBase" id="RU000549"/>
    </source>
</evidence>
<evidence type="ECO:0000256" key="8">
    <source>
        <dbReference type="RuleBase" id="RU003567"/>
    </source>
</evidence>
<dbReference type="EMBL" id="QZWG01000018">
    <property type="protein sequence ID" value="RZB54234.1"/>
    <property type="molecule type" value="Genomic_DNA"/>
</dbReference>
<feature type="active site" evidence="6">
    <location>
        <position position="184"/>
    </location>
</feature>
<comment type="similarity">
    <text evidence="1 8">Belongs to the peptidase S14 family.</text>
</comment>
<organism evidence="9 10">
    <name type="scientific">Glycine soja</name>
    <name type="common">Wild soybean</name>
    <dbReference type="NCBI Taxonomy" id="3848"/>
    <lineage>
        <taxon>Eukaryota</taxon>
        <taxon>Viridiplantae</taxon>
        <taxon>Streptophyta</taxon>
        <taxon>Embryophyta</taxon>
        <taxon>Tracheophyta</taxon>
        <taxon>Spermatophyta</taxon>
        <taxon>Magnoliopsida</taxon>
        <taxon>eudicotyledons</taxon>
        <taxon>Gunneridae</taxon>
        <taxon>Pentapetalae</taxon>
        <taxon>rosids</taxon>
        <taxon>fabids</taxon>
        <taxon>Fabales</taxon>
        <taxon>Fabaceae</taxon>
        <taxon>Papilionoideae</taxon>
        <taxon>50 kb inversion clade</taxon>
        <taxon>NPAAA clade</taxon>
        <taxon>indigoferoid/millettioid clade</taxon>
        <taxon>Phaseoleae</taxon>
        <taxon>Glycine</taxon>
        <taxon>Glycine subgen. Soja</taxon>
    </lineage>
</organism>
<accession>A0A445FZP8</accession>
<dbReference type="GO" id="GO:0009532">
    <property type="term" value="C:plastid stroma"/>
    <property type="evidence" value="ECO:0007669"/>
    <property type="project" value="UniProtKB-ARBA"/>
</dbReference>
<evidence type="ECO:0000256" key="2">
    <source>
        <dbReference type="ARBA" id="ARBA00022670"/>
    </source>
</evidence>
<dbReference type="Gene3D" id="3.90.226.10">
    <property type="entry name" value="2-enoyl-CoA Hydratase, Chain A, domain 1"/>
    <property type="match status" value="1"/>
</dbReference>
<feature type="active site" evidence="5">
    <location>
        <position position="159"/>
    </location>
</feature>
<dbReference type="InterPro" id="IPR033135">
    <property type="entry name" value="ClpP_His_AS"/>
</dbReference>
<dbReference type="GO" id="GO:0009368">
    <property type="term" value="C:endopeptidase Clp complex"/>
    <property type="evidence" value="ECO:0007669"/>
    <property type="project" value="TreeGrafter"/>
</dbReference>
<dbReference type="EC" id="3.4.21.92" evidence="7"/>
<sequence length="259" mass="28639">MEVSLSSTSCIPLSSKLKHKHGLFHSQIPIPTASTKTRRTKPLSIVNASRQTLSSNWLVSPHDFSASTASPWLPRFEELDATNMLLRQRIIFLGSQVDDMTADFIISQLLFLDAEDSKKDIKLFINSPGGSVTAGMGIYDAMKLCKADVSTVCLGLAASMGAFILASGTKGKRYCMPNSRVMIHQPLGTAGGKATEMSIRIREMAYHKIKINKILSRITGKPEEQVRYQMDPPLSKYLIGLLTNVMHMFLPRCFILSTD</sequence>
<dbReference type="InterPro" id="IPR001907">
    <property type="entry name" value="ClpP"/>
</dbReference>
<dbReference type="InterPro" id="IPR023562">
    <property type="entry name" value="ClpP/TepA"/>
</dbReference>
<dbReference type="GO" id="GO:0004252">
    <property type="term" value="F:serine-type endopeptidase activity"/>
    <property type="evidence" value="ECO:0007669"/>
    <property type="project" value="UniProtKB-EC"/>
</dbReference>
<dbReference type="GO" id="GO:0006515">
    <property type="term" value="P:protein quality control for misfolded or incompletely synthesized proteins"/>
    <property type="evidence" value="ECO:0007669"/>
    <property type="project" value="TreeGrafter"/>
</dbReference>
<evidence type="ECO:0000256" key="1">
    <source>
        <dbReference type="ARBA" id="ARBA00007039"/>
    </source>
</evidence>
<dbReference type="GO" id="GO:0004176">
    <property type="term" value="F:ATP-dependent peptidase activity"/>
    <property type="evidence" value="ECO:0007669"/>
    <property type="project" value="InterPro"/>
</dbReference>
<dbReference type="Pfam" id="PF00574">
    <property type="entry name" value="CLP_protease"/>
    <property type="match status" value="1"/>
</dbReference>
<keyword evidence="2 7" id="KW-0645">Protease</keyword>
<name>A0A445FZP8_GLYSO</name>
<dbReference type="Proteomes" id="UP000289340">
    <property type="component" value="Chromosome 18"/>
</dbReference>
<evidence type="ECO:0000313" key="10">
    <source>
        <dbReference type="Proteomes" id="UP000289340"/>
    </source>
</evidence>
<dbReference type="PANTHER" id="PTHR10381">
    <property type="entry name" value="ATP-DEPENDENT CLP PROTEASE PROTEOLYTIC SUBUNIT"/>
    <property type="match status" value="1"/>
</dbReference>
<dbReference type="PROSITE" id="PS00382">
    <property type="entry name" value="CLP_PROTEASE_HIS"/>
    <property type="match status" value="1"/>
</dbReference>
<dbReference type="InterPro" id="IPR018215">
    <property type="entry name" value="ClpP_Ser_AS"/>
</dbReference>
<evidence type="ECO:0000256" key="5">
    <source>
        <dbReference type="PROSITE-ProRule" id="PRU10085"/>
    </source>
</evidence>
<evidence type="ECO:0000256" key="6">
    <source>
        <dbReference type="PROSITE-ProRule" id="PRU10086"/>
    </source>
</evidence>
<keyword evidence="4 7" id="KW-0720">Serine protease</keyword>
<evidence type="ECO:0000256" key="4">
    <source>
        <dbReference type="ARBA" id="ARBA00022825"/>
    </source>
</evidence>
<dbReference type="PRINTS" id="PR00127">
    <property type="entry name" value="CLPPROTEASEP"/>
</dbReference>